<protein>
    <submittedName>
        <fullName evidence="1">Uncharacterized protein</fullName>
    </submittedName>
</protein>
<gene>
    <name evidence="1" type="ORF">LCGC14_2588310</name>
</gene>
<proteinExistence type="predicted"/>
<organism evidence="1">
    <name type="scientific">marine sediment metagenome</name>
    <dbReference type="NCBI Taxonomy" id="412755"/>
    <lineage>
        <taxon>unclassified sequences</taxon>
        <taxon>metagenomes</taxon>
        <taxon>ecological metagenomes</taxon>
    </lineage>
</organism>
<name>A0A0F9ACD6_9ZZZZ</name>
<sequence length="156" mass="16971">MADDGKFLARPDGAAPLFDSKSGKAAARKRWDCERENTEQALIDRVEEELGKEVSLAEAVNFAINHPLIEKALTGNVPALKFLTQKLDLVPVGSTEATQPTQQTNQQVNFYSFGTPAKVLAYAKELESSGQSALAALVRSQINEDEEAQVIEVPID</sequence>
<accession>A0A0F9ACD6</accession>
<dbReference type="AlphaFoldDB" id="A0A0F9ACD6"/>
<dbReference type="EMBL" id="LAZR01043382">
    <property type="protein sequence ID" value="KKL07209.1"/>
    <property type="molecule type" value="Genomic_DNA"/>
</dbReference>
<comment type="caution">
    <text evidence="1">The sequence shown here is derived from an EMBL/GenBank/DDBJ whole genome shotgun (WGS) entry which is preliminary data.</text>
</comment>
<reference evidence="1" key="1">
    <citation type="journal article" date="2015" name="Nature">
        <title>Complex archaea that bridge the gap between prokaryotes and eukaryotes.</title>
        <authorList>
            <person name="Spang A."/>
            <person name="Saw J.H."/>
            <person name="Jorgensen S.L."/>
            <person name="Zaremba-Niedzwiedzka K."/>
            <person name="Martijn J."/>
            <person name="Lind A.E."/>
            <person name="van Eijk R."/>
            <person name="Schleper C."/>
            <person name="Guy L."/>
            <person name="Ettema T.J."/>
        </authorList>
    </citation>
    <scope>NUCLEOTIDE SEQUENCE</scope>
</reference>
<evidence type="ECO:0000313" key="1">
    <source>
        <dbReference type="EMBL" id="KKL07209.1"/>
    </source>
</evidence>